<dbReference type="AlphaFoldDB" id="A0A4V2ST94"/>
<sequence length="243" mass="26315">MASALAVFGRNDLRGIRREPLLIGVLCAPLGWIALLRLGVPPVEEMVQERYGVDLVPYYPVILTAFLLLTSPVVIGGLAALLILDERDGRTLSALRVSPVSLGRFASYRAGMAMVITVLYTVGTMYGSGMLPADQLAGLSVVGISNGWCAVLFALLIVSIASNKVEGLAVLRGFAIVLAGLPLVAYFVPAHYDLFFGVIPTYWPAKAYWLVAEGGPWWWYVIAGLAYNGVLAIPLYRRFRRGV</sequence>
<dbReference type="Proteomes" id="UP000294911">
    <property type="component" value="Unassembled WGS sequence"/>
</dbReference>
<evidence type="ECO:0000313" key="2">
    <source>
        <dbReference type="EMBL" id="TCP49956.1"/>
    </source>
</evidence>
<keyword evidence="3" id="KW-1185">Reference proteome</keyword>
<feature type="transmembrane region" description="Helical" evidence="1">
    <location>
        <begin position="21"/>
        <end position="38"/>
    </location>
</feature>
<feature type="transmembrane region" description="Helical" evidence="1">
    <location>
        <begin position="58"/>
        <end position="84"/>
    </location>
</feature>
<proteinExistence type="predicted"/>
<evidence type="ECO:0000256" key="1">
    <source>
        <dbReference type="SAM" id="Phobius"/>
    </source>
</evidence>
<keyword evidence="1" id="KW-0472">Membrane</keyword>
<evidence type="ECO:0000313" key="3">
    <source>
        <dbReference type="Proteomes" id="UP000294911"/>
    </source>
</evidence>
<reference evidence="2 3" key="1">
    <citation type="submission" date="2019-03" db="EMBL/GenBank/DDBJ databases">
        <title>Genomic Encyclopedia of Type Strains, Phase IV (KMG-IV): sequencing the most valuable type-strain genomes for metagenomic binning, comparative biology and taxonomic classification.</title>
        <authorList>
            <person name="Goeker M."/>
        </authorList>
    </citation>
    <scope>NUCLEOTIDE SEQUENCE [LARGE SCALE GENOMIC DNA]</scope>
    <source>
        <strain evidence="2 3">DSM 45765</strain>
    </source>
</reference>
<dbReference type="RefSeq" id="WP_132878278.1">
    <property type="nucleotide sequence ID" value="NZ_SLXQ01000008.1"/>
</dbReference>
<gene>
    <name evidence="2" type="ORF">EV191_10842</name>
</gene>
<accession>A0A4V2ST94</accession>
<name>A0A4V2ST94_9PSEU</name>
<keyword evidence="1" id="KW-1133">Transmembrane helix</keyword>
<dbReference type="OrthoDB" id="3567423at2"/>
<comment type="caution">
    <text evidence="2">The sequence shown here is derived from an EMBL/GenBank/DDBJ whole genome shotgun (WGS) entry which is preliminary data.</text>
</comment>
<organism evidence="2 3">
    <name type="scientific">Tamaricihabitans halophyticus</name>
    <dbReference type="NCBI Taxonomy" id="1262583"/>
    <lineage>
        <taxon>Bacteria</taxon>
        <taxon>Bacillati</taxon>
        <taxon>Actinomycetota</taxon>
        <taxon>Actinomycetes</taxon>
        <taxon>Pseudonocardiales</taxon>
        <taxon>Pseudonocardiaceae</taxon>
        <taxon>Tamaricihabitans</taxon>
    </lineage>
</organism>
<keyword evidence="1" id="KW-0812">Transmembrane</keyword>
<feature type="transmembrane region" description="Helical" evidence="1">
    <location>
        <begin position="135"/>
        <end position="157"/>
    </location>
</feature>
<feature type="transmembrane region" description="Helical" evidence="1">
    <location>
        <begin position="217"/>
        <end position="236"/>
    </location>
</feature>
<protein>
    <submittedName>
        <fullName evidence="2">Fluoroquinolone transport system permease protein</fullName>
    </submittedName>
</protein>
<dbReference type="EMBL" id="SLXQ01000008">
    <property type="protein sequence ID" value="TCP49956.1"/>
    <property type="molecule type" value="Genomic_DNA"/>
</dbReference>
<feature type="transmembrane region" description="Helical" evidence="1">
    <location>
        <begin position="169"/>
        <end position="188"/>
    </location>
</feature>
<feature type="transmembrane region" description="Helical" evidence="1">
    <location>
        <begin position="105"/>
        <end position="123"/>
    </location>
</feature>